<dbReference type="PANTHER" id="PTHR12143:SF43">
    <property type="entry name" value="PUTATIVE-RELATED"/>
    <property type="match status" value="1"/>
</dbReference>
<feature type="domain" description="Glycosyl hydrolase family 92 N-terminal" evidence="2">
    <location>
        <begin position="43"/>
        <end position="335"/>
    </location>
</feature>
<proteinExistence type="predicted"/>
<evidence type="ECO:0000313" key="3">
    <source>
        <dbReference type="EMBL" id="ETS72943.1"/>
    </source>
</evidence>
<dbReference type="PANTHER" id="PTHR12143">
    <property type="entry name" value="PEPTIDE N-GLYCANASE PNGASE -RELATED"/>
    <property type="match status" value="1"/>
</dbReference>
<gene>
    <name evidence="3" type="ORF">PFICI_15335</name>
</gene>
<dbReference type="EMBL" id="KI912125">
    <property type="protein sequence ID" value="ETS72943.1"/>
    <property type="molecule type" value="Genomic_DNA"/>
</dbReference>
<dbReference type="KEGG" id="pfy:PFICI_15335"/>
<name>W3WGA6_PESFW</name>
<evidence type="ECO:0000259" key="1">
    <source>
        <dbReference type="Pfam" id="PF07971"/>
    </source>
</evidence>
<dbReference type="OrthoDB" id="449263at2759"/>
<sequence length="433" mass="47607">MRIISILSWAGAATSYAVRNAVRIKSQRVQLPDYHKNAGVLRYVNPLIGTNGANPDNNGGMIPSVSIPFGMTRWTPQTRGNFISQVPCHDTDQYIHGFQATHQPAIWMGEQGQVVLTPGWSQEIKALFQERGLAFRKEDEVSTPYVYEVLLNADTQGEHGWNLTEEAAGGGPVPGGAGSAPLAVIVGANGRIRRSKREPNARDRTIRAAMGATAHVGFLRFDFEDAFGSEGLSTEPYIHVQASHMGWNGDIRIDPGRSEISGSNTERQDYKLGPNRSVSFKGFFISRFSIPFSSFGTTNGGNVTGNSAHISGGFSGGYVKFPANTTRVEVRTAVSFVSVEQARKNLEFEVPDDMSFEDMIESTKHTWLDKLGRVTIEGVNSTDKEHDPRTIWYTGLYHALQYPNDFSEPLSDETGSAKVYYNGYADSVHKSNE</sequence>
<dbReference type="GO" id="GO:0005829">
    <property type="term" value="C:cytosol"/>
    <property type="evidence" value="ECO:0007669"/>
    <property type="project" value="TreeGrafter"/>
</dbReference>
<reference evidence="4" key="1">
    <citation type="journal article" date="2015" name="BMC Genomics">
        <title>Genomic and transcriptomic analysis of the endophytic fungus Pestalotiopsis fici reveals its lifestyle and high potential for synthesis of natural products.</title>
        <authorList>
            <person name="Wang X."/>
            <person name="Zhang X."/>
            <person name="Liu L."/>
            <person name="Xiang M."/>
            <person name="Wang W."/>
            <person name="Sun X."/>
            <person name="Che Y."/>
            <person name="Guo L."/>
            <person name="Liu G."/>
            <person name="Guo L."/>
            <person name="Wang C."/>
            <person name="Yin W.B."/>
            <person name="Stadler M."/>
            <person name="Zhang X."/>
            <person name="Liu X."/>
        </authorList>
    </citation>
    <scope>NUCLEOTIDE SEQUENCE [LARGE SCALE GENOMIC DNA]</scope>
    <source>
        <strain evidence="4">W106-1 / CGMCC3.15140</strain>
    </source>
</reference>
<evidence type="ECO:0000259" key="2">
    <source>
        <dbReference type="Pfam" id="PF17678"/>
    </source>
</evidence>
<evidence type="ECO:0008006" key="5">
    <source>
        <dbReference type="Google" id="ProtNLM"/>
    </source>
</evidence>
<dbReference type="Pfam" id="PF07971">
    <property type="entry name" value="Glyco_hydro_92"/>
    <property type="match status" value="1"/>
</dbReference>
<protein>
    <recommendedName>
        <fullName evidence="5">Glycosyl hydrolase family 92 N-terminal domain-containing protein</fullName>
    </recommendedName>
</protein>
<organism evidence="3 4">
    <name type="scientific">Pestalotiopsis fici (strain W106-1 / CGMCC3.15140)</name>
    <dbReference type="NCBI Taxonomy" id="1229662"/>
    <lineage>
        <taxon>Eukaryota</taxon>
        <taxon>Fungi</taxon>
        <taxon>Dikarya</taxon>
        <taxon>Ascomycota</taxon>
        <taxon>Pezizomycotina</taxon>
        <taxon>Sordariomycetes</taxon>
        <taxon>Xylariomycetidae</taxon>
        <taxon>Amphisphaeriales</taxon>
        <taxon>Sporocadaceae</taxon>
        <taxon>Pestalotiopsis</taxon>
    </lineage>
</organism>
<dbReference type="GO" id="GO:0030246">
    <property type="term" value="F:carbohydrate binding"/>
    <property type="evidence" value="ECO:0007669"/>
    <property type="project" value="InterPro"/>
</dbReference>
<dbReference type="Gene3D" id="2.70.98.10">
    <property type="match status" value="2"/>
</dbReference>
<dbReference type="Gene3D" id="3.30.2080.10">
    <property type="entry name" value="GH92 mannosidase domain"/>
    <property type="match status" value="1"/>
</dbReference>
<dbReference type="InterPro" id="IPR014718">
    <property type="entry name" value="GH-type_carb-bd"/>
</dbReference>
<dbReference type="GO" id="GO:0006516">
    <property type="term" value="P:glycoprotein catabolic process"/>
    <property type="evidence" value="ECO:0007669"/>
    <property type="project" value="TreeGrafter"/>
</dbReference>
<accession>W3WGA6</accession>
<dbReference type="eggNOG" id="ENOG502QU8M">
    <property type="taxonomic scope" value="Eukaryota"/>
</dbReference>
<dbReference type="HOGENOM" id="CLU_795850_0_0_1"/>
<dbReference type="GeneID" id="19280348"/>
<evidence type="ECO:0000313" key="4">
    <source>
        <dbReference type="Proteomes" id="UP000030651"/>
    </source>
</evidence>
<dbReference type="AlphaFoldDB" id="W3WGA6"/>
<dbReference type="Proteomes" id="UP000030651">
    <property type="component" value="Unassembled WGS sequence"/>
</dbReference>
<dbReference type="InterPro" id="IPR012939">
    <property type="entry name" value="Glyco_hydro_92"/>
</dbReference>
<dbReference type="GO" id="GO:0000224">
    <property type="term" value="F:peptide-N4-(N-acetyl-beta-glucosaminyl)asparagine amidase activity"/>
    <property type="evidence" value="ECO:0007669"/>
    <property type="project" value="TreeGrafter"/>
</dbReference>
<dbReference type="RefSeq" id="XP_007842107.1">
    <property type="nucleotide sequence ID" value="XM_007843916.1"/>
</dbReference>
<keyword evidence="4" id="KW-1185">Reference proteome</keyword>
<dbReference type="InParanoid" id="W3WGA6"/>
<dbReference type="GO" id="GO:0005634">
    <property type="term" value="C:nucleus"/>
    <property type="evidence" value="ECO:0007669"/>
    <property type="project" value="TreeGrafter"/>
</dbReference>
<dbReference type="Pfam" id="PF17678">
    <property type="entry name" value="Glyco_hydro_92N"/>
    <property type="match status" value="1"/>
</dbReference>
<dbReference type="InterPro" id="IPR050883">
    <property type="entry name" value="PNGase"/>
</dbReference>
<dbReference type="InterPro" id="IPR041371">
    <property type="entry name" value="GH92_N"/>
</dbReference>
<dbReference type="STRING" id="1229662.W3WGA6"/>
<feature type="domain" description="Glycosyl hydrolase family 92" evidence="1">
    <location>
        <begin position="341"/>
        <end position="430"/>
    </location>
</feature>